<sequence length="939" mass="106552">MEAAGLAIGTFALVGVFQDCVALLSQIGGAKSMEKDYVLLATRLDFQRTLLLQWANRLDLFDSTSRDTRLDDPTVGPLVEQGLSCIRQLLQDSQSLQQRYGVRPIGVKERLASSSAVSGRLMSRFRQKSLSLQLWRGPQSSIQPSTDNDEHTHSSFSKIKWVIKDKEQFECLVQKLSDLIADLDKVIPPQTGLDVVHTGLRDEVEQLNDVRKLKAILAASLEDSNNLVEVTKRTIDKKCAQLILDRLWFRLIDDRKDNIAEAHSKTFEWAIHPPVPGDARSDLGEWLRSGCKIYWISGKPGSGKSTLMKYLYNHPDVMDLLQEWAGDRKLTVAPFFLWNIGSTEQSSQQGLARGLLYHVLKENSTLIPTILPHTWQEAQNGVVDLQVPTDVEMRAAFQRLGAETTAGAFAFLIDGLDEFTGNHRDGISFVKSLATSANMKILVSSRPIDTCVAALSSAPRLRLQDLTKPDIEKYINDVVRSRPYAFEYNYLTDTAVEGLVNDIRRKADGVFLWVVLACRTLLEGFAACDSVEELQRRIEELPPELDDLFRHILNSLDSRFLQQAAKILRVCYTYYSLRHIEEKLTSFALAWAHEKDMDIDALDVFIPHSLDEQKRKCAMLEGRLRSRCKGLVEIYENSFDGFYVDFMHRTVFEFLDTADAWTMDCLQIKDHQFDAATVLAYMGCYKLFLETYPVTNADEIMFHNLDFIGLVKKSSPSNLPRVLNRYAFALLRPRDDQNLPIFGPFQHDLSLDDAVLLLAVEIGLTTCVRKQDVENFNTRQRLRYHDSAQRFNLLYHSMIIPVIQPEEVEGFSEIEPMISLLIASGCDPNASIFLVNEGTNTTPWEVWMDPESGQNMFLDPLQDIKITMRMLSTGAASAPQMLNGSTPCNKDYWGRIVEMIQEWRETLAEPRYAEIQEQLLEFCETILGAMLASSERNLP</sequence>
<comment type="caution">
    <text evidence="6">The sequence shown here is derived from an EMBL/GenBank/DDBJ whole genome shotgun (WGS) entry which is preliminary data.</text>
</comment>
<evidence type="ECO:0000259" key="4">
    <source>
        <dbReference type="Pfam" id="PF24883"/>
    </source>
</evidence>
<dbReference type="Pfam" id="PF25053">
    <property type="entry name" value="DUF7791"/>
    <property type="match status" value="1"/>
</dbReference>
<keyword evidence="2" id="KW-0732">Signal</keyword>
<proteinExistence type="predicted"/>
<feature type="chain" id="PRO_5035248905" description="NACHT domain-containing protein" evidence="2">
    <location>
        <begin position="23"/>
        <end position="939"/>
    </location>
</feature>
<feature type="domain" description="Nephrocystin 3-like N-terminal" evidence="4">
    <location>
        <begin position="284"/>
        <end position="446"/>
    </location>
</feature>
<evidence type="ECO:0000259" key="5">
    <source>
        <dbReference type="Pfam" id="PF25053"/>
    </source>
</evidence>
<dbReference type="AlphaFoldDB" id="A0A8J2N1D1"/>
<dbReference type="SUPFAM" id="SSF52540">
    <property type="entry name" value="P-loop containing nucleoside triphosphate hydrolases"/>
    <property type="match status" value="1"/>
</dbReference>
<reference evidence="6" key="1">
    <citation type="submission" date="2021-05" db="EMBL/GenBank/DDBJ databases">
        <authorList>
            <person name="Stam R."/>
        </authorList>
    </citation>
    <scope>NUCLEOTIDE SEQUENCE</scope>
    <source>
        <strain evidence="6">CS162</strain>
    </source>
</reference>
<feature type="domain" description="Prion-inhibition and propagation HeLo" evidence="3">
    <location>
        <begin position="5"/>
        <end position="215"/>
    </location>
</feature>
<keyword evidence="1" id="KW-0677">Repeat</keyword>
<name>A0A8J2N1D1_9PLEO</name>
<dbReference type="PANTHER" id="PTHR10039">
    <property type="entry name" value="AMELOGENIN"/>
    <property type="match status" value="1"/>
</dbReference>
<dbReference type="InterPro" id="IPR056884">
    <property type="entry name" value="NPHP3-like_N"/>
</dbReference>
<gene>
    <name evidence="6" type="ORF">ALTATR162_LOCUS6896</name>
</gene>
<dbReference type="PANTHER" id="PTHR10039:SF5">
    <property type="entry name" value="NACHT DOMAIN-CONTAINING PROTEIN"/>
    <property type="match status" value="1"/>
</dbReference>
<dbReference type="InterPro" id="IPR056693">
    <property type="entry name" value="DUF7791"/>
</dbReference>
<dbReference type="InterPro" id="IPR038305">
    <property type="entry name" value="HeLo_sf"/>
</dbReference>
<dbReference type="OrthoDB" id="443402at2759"/>
<dbReference type="EMBL" id="CAJRGZ010000019">
    <property type="protein sequence ID" value="CAG5166228.1"/>
    <property type="molecule type" value="Genomic_DNA"/>
</dbReference>
<keyword evidence="7" id="KW-1185">Reference proteome</keyword>
<evidence type="ECO:0000313" key="7">
    <source>
        <dbReference type="Proteomes" id="UP000676310"/>
    </source>
</evidence>
<dbReference type="InterPro" id="IPR027417">
    <property type="entry name" value="P-loop_NTPase"/>
</dbReference>
<feature type="signal peptide" evidence="2">
    <location>
        <begin position="1"/>
        <end position="22"/>
    </location>
</feature>
<accession>A0A8J2N1D1</accession>
<organism evidence="6 7">
    <name type="scientific">Alternaria atra</name>
    <dbReference type="NCBI Taxonomy" id="119953"/>
    <lineage>
        <taxon>Eukaryota</taxon>
        <taxon>Fungi</taxon>
        <taxon>Dikarya</taxon>
        <taxon>Ascomycota</taxon>
        <taxon>Pezizomycotina</taxon>
        <taxon>Dothideomycetes</taxon>
        <taxon>Pleosporomycetidae</taxon>
        <taxon>Pleosporales</taxon>
        <taxon>Pleosporineae</taxon>
        <taxon>Pleosporaceae</taxon>
        <taxon>Alternaria</taxon>
        <taxon>Alternaria sect. Ulocladioides</taxon>
    </lineage>
</organism>
<dbReference type="Proteomes" id="UP000676310">
    <property type="component" value="Unassembled WGS sequence"/>
</dbReference>
<dbReference type="InterPro" id="IPR029498">
    <property type="entry name" value="HeLo_dom"/>
</dbReference>
<evidence type="ECO:0008006" key="8">
    <source>
        <dbReference type="Google" id="ProtNLM"/>
    </source>
</evidence>
<feature type="domain" description="DUF7791" evidence="5">
    <location>
        <begin position="555"/>
        <end position="680"/>
    </location>
</feature>
<dbReference type="Gene3D" id="3.40.50.300">
    <property type="entry name" value="P-loop containing nucleotide triphosphate hydrolases"/>
    <property type="match status" value="1"/>
</dbReference>
<dbReference type="Pfam" id="PF14479">
    <property type="entry name" value="HeLo"/>
    <property type="match status" value="1"/>
</dbReference>
<evidence type="ECO:0000256" key="2">
    <source>
        <dbReference type="SAM" id="SignalP"/>
    </source>
</evidence>
<dbReference type="GeneID" id="67018835"/>
<evidence type="ECO:0000313" key="6">
    <source>
        <dbReference type="EMBL" id="CAG5166228.1"/>
    </source>
</evidence>
<dbReference type="RefSeq" id="XP_043170456.1">
    <property type="nucleotide sequence ID" value="XM_043314521.1"/>
</dbReference>
<evidence type="ECO:0000259" key="3">
    <source>
        <dbReference type="Pfam" id="PF14479"/>
    </source>
</evidence>
<dbReference type="Gene3D" id="1.20.120.1020">
    <property type="entry name" value="Prion-inhibition and propagation, HeLo domain"/>
    <property type="match status" value="1"/>
</dbReference>
<dbReference type="Pfam" id="PF24883">
    <property type="entry name" value="NPHP3_N"/>
    <property type="match status" value="1"/>
</dbReference>
<evidence type="ECO:0000256" key="1">
    <source>
        <dbReference type="ARBA" id="ARBA00022737"/>
    </source>
</evidence>
<protein>
    <recommendedName>
        <fullName evidence="8">NACHT domain-containing protein</fullName>
    </recommendedName>
</protein>